<evidence type="ECO:0000256" key="14">
    <source>
        <dbReference type="ARBA" id="ARBA00022989"/>
    </source>
</evidence>
<dbReference type="EMBL" id="CACVBM020000777">
    <property type="protein sequence ID" value="CAA7023325.1"/>
    <property type="molecule type" value="Genomic_DNA"/>
</dbReference>
<dbReference type="FunFam" id="1.10.510.10:FF:000463">
    <property type="entry name" value="Serine/threonine-protein kinase/endoribonuclease IRE1a"/>
    <property type="match status" value="1"/>
</dbReference>
<protein>
    <recommendedName>
        <fullName evidence="2">non-specific serine/threonine protein kinase</fullName>
        <ecNumber evidence="2">2.7.11.1</ecNumber>
    </recommendedName>
</protein>
<dbReference type="FunFam" id="1.20.1440.180:FF:000002">
    <property type="entry name" value="Serine/threonine-protein kinase/endoribonuclease IRE1"/>
    <property type="match status" value="1"/>
</dbReference>
<evidence type="ECO:0000256" key="26">
    <source>
        <dbReference type="SAM" id="MobiDB-lite"/>
    </source>
</evidence>
<dbReference type="PANTHER" id="PTHR13954:SF27">
    <property type="entry name" value="SERINE_THREONINE-PROTEIN KINASE_ENDORIBONUCLEASE IRE1B"/>
    <property type="match status" value="1"/>
</dbReference>
<evidence type="ECO:0000256" key="17">
    <source>
        <dbReference type="ARBA" id="ARBA00023157"/>
    </source>
</evidence>
<dbReference type="Proteomes" id="UP000467841">
    <property type="component" value="Unassembled WGS sequence"/>
</dbReference>
<keyword evidence="18" id="KW-0804">Transcription</keyword>
<evidence type="ECO:0000256" key="19">
    <source>
        <dbReference type="ARBA" id="ARBA00023180"/>
    </source>
</evidence>
<dbReference type="InterPro" id="IPR011009">
    <property type="entry name" value="Kinase-like_dom_sf"/>
</dbReference>
<keyword evidence="9" id="KW-0418">Kinase</keyword>
<dbReference type="GO" id="GO:0002376">
    <property type="term" value="P:immune system process"/>
    <property type="evidence" value="ECO:0007669"/>
    <property type="project" value="UniProtKB-KW"/>
</dbReference>
<evidence type="ECO:0000256" key="5">
    <source>
        <dbReference type="ARBA" id="ARBA00022679"/>
    </source>
</evidence>
<dbReference type="OrthoDB" id="63989at2759"/>
<dbReference type="PANTHER" id="PTHR13954">
    <property type="entry name" value="IRE1-RELATED"/>
    <property type="match status" value="1"/>
</dbReference>
<dbReference type="GO" id="GO:1990604">
    <property type="term" value="C:IRE1-TRAF2-ASK1 complex"/>
    <property type="evidence" value="ECO:0007669"/>
    <property type="project" value="TreeGrafter"/>
</dbReference>
<feature type="chain" id="PRO_5025583684" description="non-specific serine/threonine protein kinase" evidence="28">
    <location>
        <begin position="22"/>
        <end position="866"/>
    </location>
</feature>
<keyword evidence="8" id="KW-0547">Nucleotide-binding</keyword>
<dbReference type="Gene3D" id="1.10.510.10">
    <property type="entry name" value="Transferase(Phosphotransferase) domain 1"/>
    <property type="match status" value="1"/>
</dbReference>
<evidence type="ECO:0000256" key="7">
    <source>
        <dbReference type="ARBA" id="ARBA00022729"/>
    </source>
</evidence>
<keyword evidence="13" id="KW-0391">Immunity</keyword>
<evidence type="ECO:0000259" key="30">
    <source>
        <dbReference type="PROSITE" id="PS51392"/>
    </source>
</evidence>
<accession>A0A6D2I4T1</accession>
<dbReference type="EC" id="2.7.11.1" evidence="2"/>
<evidence type="ECO:0000256" key="13">
    <source>
        <dbReference type="ARBA" id="ARBA00022859"/>
    </source>
</evidence>
<feature type="region of interest" description="Disordered" evidence="26">
    <location>
        <begin position="624"/>
        <end position="647"/>
    </location>
</feature>
<keyword evidence="22" id="KW-0511">Multifunctional enzyme</keyword>
<comment type="caution">
    <text evidence="31">The sequence shown here is derived from an EMBL/GenBank/DDBJ whole genome shotgun (WGS) entry which is preliminary data.</text>
</comment>
<dbReference type="FunFam" id="3.30.200.20:FF:000077">
    <property type="entry name" value="Putative Serine/threonine-protein kinase/endoribonuclease IRE1"/>
    <property type="match status" value="1"/>
</dbReference>
<evidence type="ECO:0000256" key="27">
    <source>
        <dbReference type="SAM" id="Phobius"/>
    </source>
</evidence>
<dbReference type="GO" id="GO:0051082">
    <property type="term" value="F:unfolded protein binding"/>
    <property type="evidence" value="ECO:0007669"/>
    <property type="project" value="TreeGrafter"/>
</dbReference>
<keyword evidence="7 28" id="KW-0732">Signal</keyword>
<dbReference type="PROSITE" id="PS00108">
    <property type="entry name" value="PROTEIN_KINASE_ST"/>
    <property type="match status" value="1"/>
</dbReference>
<dbReference type="GO" id="GO:0042742">
    <property type="term" value="P:defense response to bacterium"/>
    <property type="evidence" value="ECO:0007669"/>
    <property type="project" value="UniProtKB-ARBA"/>
</dbReference>
<dbReference type="GO" id="GO:0004521">
    <property type="term" value="F:RNA endonuclease activity"/>
    <property type="evidence" value="ECO:0007669"/>
    <property type="project" value="InterPro"/>
</dbReference>
<feature type="signal peptide" evidence="28">
    <location>
        <begin position="1"/>
        <end position="21"/>
    </location>
</feature>
<reference evidence="31" key="1">
    <citation type="submission" date="2020-01" db="EMBL/GenBank/DDBJ databases">
        <authorList>
            <person name="Mishra B."/>
        </authorList>
    </citation>
    <scope>NUCLEOTIDE SEQUENCE [LARGE SCALE GENOMIC DNA]</scope>
</reference>
<evidence type="ECO:0000256" key="8">
    <source>
        <dbReference type="ARBA" id="ARBA00022741"/>
    </source>
</evidence>
<evidence type="ECO:0000256" key="4">
    <source>
        <dbReference type="ARBA" id="ARBA00022664"/>
    </source>
</evidence>
<evidence type="ECO:0000256" key="28">
    <source>
        <dbReference type="SAM" id="SignalP"/>
    </source>
</evidence>
<dbReference type="InterPro" id="IPR015943">
    <property type="entry name" value="WD40/YVTN_repeat-like_dom_sf"/>
</dbReference>
<dbReference type="SMART" id="SM00220">
    <property type="entry name" value="S_TKc"/>
    <property type="match status" value="1"/>
</dbReference>
<proteinExistence type="predicted"/>
<comment type="catalytic activity">
    <reaction evidence="24">
        <text>L-seryl-[protein] + ATP = O-phospho-L-seryl-[protein] + ADP + H(+)</text>
        <dbReference type="Rhea" id="RHEA:17989"/>
        <dbReference type="Rhea" id="RHEA-COMP:9863"/>
        <dbReference type="Rhea" id="RHEA-COMP:11604"/>
        <dbReference type="ChEBI" id="CHEBI:15378"/>
        <dbReference type="ChEBI" id="CHEBI:29999"/>
        <dbReference type="ChEBI" id="CHEBI:30616"/>
        <dbReference type="ChEBI" id="CHEBI:83421"/>
        <dbReference type="ChEBI" id="CHEBI:456216"/>
        <dbReference type="EC" id="2.7.11.1"/>
    </reaction>
</comment>
<evidence type="ECO:0000259" key="29">
    <source>
        <dbReference type="PROSITE" id="PS50011"/>
    </source>
</evidence>
<comment type="subcellular location">
    <subcellularLocation>
        <location evidence="1">Endoplasmic reticulum membrane</location>
        <topology evidence="1">Single-pass type I membrane protein</topology>
    </subcellularLocation>
</comment>
<keyword evidence="15" id="KW-0805">Transcription regulation</keyword>
<dbReference type="GO" id="GO:0004674">
    <property type="term" value="F:protein serine/threonine kinase activity"/>
    <property type="evidence" value="ECO:0007669"/>
    <property type="project" value="UniProtKB-KW"/>
</dbReference>
<dbReference type="InterPro" id="IPR045133">
    <property type="entry name" value="IRE1/2-like"/>
</dbReference>
<evidence type="ECO:0000256" key="11">
    <source>
        <dbReference type="ARBA" id="ARBA00022824"/>
    </source>
</evidence>
<dbReference type="Gene3D" id="1.20.1440.180">
    <property type="entry name" value="KEN domain"/>
    <property type="match status" value="1"/>
</dbReference>
<evidence type="ECO:0000256" key="21">
    <source>
        <dbReference type="ARBA" id="ARBA00023230"/>
    </source>
</evidence>
<dbReference type="SUPFAM" id="SSF50998">
    <property type="entry name" value="Quinoprotein alcohol dehydrogenase-like"/>
    <property type="match status" value="1"/>
</dbReference>
<comment type="catalytic activity">
    <reaction evidence="23">
        <text>L-threonyl-[protein] + ATP = O-phospho-L-threonyl-[protein] + ADP + H(+)</text>
        <dbReference type="Rhea" id="RHEA:46608"/>
        <dbReference type="Rhea" id="RHEA-COMP:11060"/>
        <dbReference type="Rhea" id="RHEA-COMP:11605"/>
        <dbReference type="ChEBI" id="CHEBI:15378"/>
        <dbReference type="ChEBI" id="CHEBI:30013"/>
        <dbReference type="ChEBI" id="CHEBI:30616"/>
        <dbReference type="ChEBI" id="CHEBI:61977"/>
        <dbReference type="ChEBI" id="CHEBI:456216"/>
        <dbReference type="EC" id="2.7.11.1"/>
    </reaction>
</comment>
<evidence type="ECO:0000256" key="20">
    <source>
        <dbReference type="ARBA" id="ARBA00023187"/>
    </source>
</evidence>
<keyword evidence="16 27" id="KW-0472">Membrane</keyword>
<comment type="subunit">
    <text evidence="25">Homodimer; disulfide-linked. Dimer formation is driven by hydrophobic interactions within the N-terminal luminal domains and stabilized by disulfide bridges.</text>
</comment>
<evidence type="ECO:0000256" key="22">
    <source>
        <dbReference type="ARBA" id="ARBA00023268"/>
    </source>
</evidence>
<keyword evidence="11" id="KW-0256">Endoplasmic reticulum</keyword>
<dbReference type="GO" id="GO:0005524">
    <property type="term" value="F:ATP binding"/>
    <property type="evidence" value="ECO:0007669"/>
    <property type="project" value="UniProtKB-KW"/>
</dbReference>
<dbReference type="SUPFAM" id="SSF56112">
    <property type="entry name" value="Protein kinase-like (PK-like)"/>
    <property type="match status" value="1"/>
</dbReference>
<sequence>MRGSALLDLIVFLLVSPLAHSFKGSEISKFSEKSISNQISHPARESSHVLLSTVEGTISLVNITSQKVDWTFHTNEPIYSSYKAPHYHYTNDDAPVLGDDFYMDCDKDWRLYNSSMRKGKRINEIVDALEFIGRLPFSMTDRIVLGKKDTSVFLLDWKTGKLVKRYRVDDLYTDSFVQDDKEKAIVLSKEAPILLGSGFKESEDLPDLVSIERKDYKVQCISKFGDVLWSVSYSEMDAKLQHHESVQLIGTITASQGENSFKLPSTRSVPVIRLRNYFEKLFPRLGFLDGALYLPIQDRKLNQLAPGNGIPLALPSNRESQEVLSLPLPETVISQITEIIDGSTTQTGFASKFSDLVVVLFGIFVSILSVCGLLFRRLRQSWRIKESEVPVVVSKKKKSKKNGTIKVAQKKENGFASGGNKENEKKLLATLSGIGNSSIEGYRVGKLFVSNKEIAKGSNGTVVLEGSYEGRLVAVKRLVQTHHDVAQKEILNLMASDKHANIVRWYGVDQDEHFIYISLERCACSLGDLIHESSGLLDNPTASSSIHSIQINPTFDKGVELWKENGHPSPVLLKLMRDVVAGLVHLHDIGIVHRDLKPQNVLIVKDSSLCAKLSDMGISKRLPADTSALTRNSTGSGSSGWQAPEQLRNERQTRAVDLFSLGCVLFFCMTAGKHPYGDNFERDINILNDRKDLFLIESLPEAVHLLSGLLHPDPNLRPGAQQVLHHPLFWNSDMRLSFLRDASDRVELENREEGSQLLAALESTSAVTLNGRWDEKLDSIFLDNIGRYRRYRFDSIRDLLRVIRNKMNHYRELPGELQELLGSVPEGFDRYFSSRFPKLLIQVYTVLFDYCHNEEFFFKYSKTTVF</sequence>
<dbReference type="PROSITE" id="PS51392">
    <property type="entry name" value="KEN"/>
    <property type="match status" value="1"/>
</dbReference>
<dbReference type="AlphaFoldDB" id="A0A6D2I4T1"/>
<keyword evidence="6 27" id="KW-0812">Transmembrane</keyword>
<keyword evidence="10" id="KW-0378">Hydrolase</keyword>
<keyword evidence="19" id="KW-0325">Glycoprotein</keyword>
<keyword evidence="20" id="KW-0508">mRNA splicing</keyword>
<keyword evidence="21" id="KW-0834">Unfolded protein response</keyword>
<feature type="compositionally biased region" description="Polar residues" evidence="26">
    <location>
        <begin position="627"/>
        <end position="641"/>
    </location>
</feature>
<dbReference type="Pfam" id="PF00069">
    <property type="entry name" value="Pkinase"/>
    <property type="match status" value="1"/>
</dbReference>
<keyword evidence="5" id="KW-0808">Transferase</keyword>
<dbReference type="Pfam" id="PF06479">
    <property type="entry name" value="Ribonuc_2-5A"/>
    <property type="match status" value="1"/>
</dbReference>
<feature type="domain" description="Protein kinase" evidence="29">
    <location>
        <begin position="448"/>
        <end position="729"/>
    </location>
</feature>
<keyword evidence="17" id="KW-1015">Disulfide bond</keyword>
<keyword evidence="32" id="KW-1185">Reference proteome</keyword>
<dbReference type="CDD" id="cd10422">
    <property type="entry name" value="RNase_Ire1"/>
    <property type="match status" value="1"/>
</dbReference>
<evidence type="ECO:0000256" key="9">
    <source>
        <dbReference type="ARBA" id="ARBA00022777"/>
    </source>
</evidence>
<evidence type="ECO:0000256" key="3">
    <source>
        <dbReference type="ARBA" id="ARBA00022527"/>
    </source>
</evidence>
<organism evidence="31 32">
    <name type="scientific">Microthlaspi erraticum</name>
    <dbReference type="NCBI Taxonomy" id="1685480"/>
    <lineage>
        <taxon>Eukaryota</taxon>
        <taxon>Viridiplantae</taxon>
        <taxon>Streptophyta</taxon>
        <taxon>Embryophyta</taxon>
        <taxon>Tracheophyta</taxon>
        <taxon>Spermatophyta</taxon>
        <taxon>Magnoliopsida</taxon>
        <taxon>eudicotyledons</taxon>
        <taxon>Gunneridae</taxon>
        <taxon>Pentapetalae</taxon>
        <taxon>rosids</taxon>
        <taxon>malvids</taxon>
        <taxon>Brassicales</taxon>
        <taxon>Brassicaceae</taxon>
        <taxon>Coluteocarpeae</taxon>
        <taxon>Microthlaspi</taxon>
    </lineage>
</organism>
<evidence type="ECO:0000256" key="23">
    <source>
        <dbReference type="ARBA" id="ARBA00047899"/>
    </source>
</evidence>
<evidence type="ECO:0000313" key="32">
    <source>
        <dbReference type="Proteomes" id="UP000467841"/>
    </source>
</evidence>
<dbReference type="SMART" id="SM00580">
    <property type="entry name" value="PUG"/>
    <property type="match status" value="1"/>
</dbReference>
<gene>
    <name evidence="31" type="ORF">MERR_LOCUS10560</name>
</gene>
<dbReference type="PROSITE" id="PS50011">
    <property type="entry name" value="PROTEIN_KINASE_DOM"/>
    <property type="match status" value="1"/>
</dbReference>
<dbReference type="Gene3D" id="3.30.200.20">
    <property type="entry name" value="Phosphorylase Kinase, domain 1"/>
    <property type="match status" value="1"/>
</dbReference>
<dbReference type="GO" id="GO:0008380">
    <property type="term" value="P:RNA splicing"/>
    <property type="evidence" value="ECO:0007669"/>
    <property type="project" value="UniProtKB-KW"/>
</dbReference>
<keyword evidence="12" id="KW-0067">ATP-binding</keyword>
<dbReference type="InterPro" id="IPR008271">
    <property type="entry name" value="Ser/Thr_kinase_AS"/>
</dbReference>
<evidence type="ECO:0000256" key="15">
    <source>
        <dbReference type="ARBA" id="ARBA00023015"/>
    </source>
</evidence>
<dbReference type="GO" id="GO:0036498">
    <property type="term" value="P:IRE1-mediated unfolded protein response"/>
    <property type="evidence" value="ECO:0007669"/>
    <property type="project" value="TreeGrafter"/>
</dbReference>
<evidence type="ECO:0000256" key="25">
    <source>
        <dbReference type="ARBA" id="ARBA00065357"/>
    </source>
</evidence>
<dbReference type="InterPro" id="IPR010513">
    <property type="entry name" value="KEN_dom"/>
</dbReference>
<evidence type="ECO:0000256" key="6">
    <source>
        <dbReference type="ARBA" id="ARBA00022692"/>
    </source>
</evidence>
<evidence type="ECO:0000256" key="2">
    <source>
        <dbReference type="ARBA" id="ARBA00012513"/>
    </source>
</evidence>
<dbReference type="InterPro" id="IPR011047">
    <property type="entry name" value="Quinoprotein_ADH-like_sf"/>
</dbReference>
<name>A0A6D2I4T1_9BRAS</name>
<dbReference type="GO" id="GO:0016787">
    <property type="term" value="F:hydrolase activity"/>
    <property type="evidence" value="ECO:0007669"/>
    <property type="project" value="UniProtKB-KW"/>
</dbReference>
<evidence type="ECO:0000256" key="16">
    <source>
        <dbReference type="ARBA" id="ARBA00023136"/>
    </source>
</evidence>
<evidence type="ECO:0000256" key="24">
    <source>
        <dbReference type="ARBA" id="ARBA00048679"/>
    </source>
</evidence>
<feature type="domain" description="KEN" evidence="30">
    <location>
        <begin position="732"/>
        <end position="863"/>
    </location>
</feature>
<keyword evidence="3" id="KW-0723">Serine/threonine-protein kinase</keyword>
<evidence type="ECO:0000313" key="31">
    <source>
        <dbReference type="EMBL" id="CAA7023325.1"/>
    </source>
</evidence>
<keyword evidence="4" id="KW-0507">mRNA processing</keyword>
<dbReference type="Gene3D" id="2.130.10.10">
    <property type="entry name" value="YVTN repeat-like/Quinoprotein amine dehydrogenase"/>
    <property type="match status" value="1"/>
</dbReference>
<dbReference type="GO" id="GO:0006397">
    <property type="term" value="P:mRNA processing"/>
    <property type="evidence" value="ECO:0007669"/>
    <property type="project" value="UniProtKB-KW"/>
</dbReference>
<evidence type="ECO:0000256" key="10">
    <source>
        <dbReference type="ARBA" id="ARBA00022801"/>
    </source>
</evidence>
<evidence type="ECO:0000256" key="18">
    <source>
        <dbReference type="ARBA" id="ARBA00023163"/>
    </source>
</evidence>
<dbReference type="InterPro" id="IPR000719">
    <property type="entry name" value="Prot_kinase_dom"/>
</dbReference>
<dbReference type="GO" id="GO:0009751">
    <property type="term" value="P:response to salicylic acid"/>
    <property type="evidence" value="ECO:0007669"/>
    <property type="project" value="UniProtKB-ARBA"/>
</dbReference>
<keyword evidence="14 27" id="KW-1133">Transmembrane helix</keyword>
<feature type="transmembrane region" description="Helical" evidence="27">
    <location>
        <begin position="356"/>
        <end position="375"/>
    </location>
</feature>
<dbReference type="InterPro" id="IPR038357">
    <property type="entry name" value="KEN_sf"/>
</dbReference>
<evidence type="ECO:0000256" key="12">
    <source>
        <dbReference type="ARBA" id="ARBA00022840"/>
    </source>
</evidence>
<evidence type="ECO:0000256" key="1">
    <source>
        <dbReference type="ARBA" id="ARBA00004115"/>
    </source>
</evidence>